<feature type="compositionally biased region" description="Acidic residues" evidence="1">
    <location>
        <begin position="276"/>
        <end position="289"/>
    </location>
</feature>
<feature type="region of interest" description="Disordered" evidence="1">
    <location>
        <begin position="243"/>
        <end position="292"/>
    </location>
</feature>
<name>A0A183K1U9_9TREM</name>
<gene>
    <name evidence="3" type="ORF">SCUD_LOCUS8962</name>
</gene>
<evidence type="ECO:0000313" key="4">
    <source>
        <dbReference type="Proteomes" id="UP000279833"/>
    </source>
</evidence>
<dbReference type="Pfam" id="PF25356">
    <property type="entry name" value="PH_trem"/>
    <property type="match status" value="1"/>
</dbReference>
<feature type="domain" description="Trematode PH-like" evidence="2">
    <location>
        <begin position="27"/>
        <end position="154"/>
    </location>
</feature>
<evidence type="ECO:0000313" key="3">
    <source>
        <dbReference type="EMBL" id="VDP33458.1"/>
    </source>
</evidence>
<reference evidence="3 4" key="2">
    <citation type="submission" date="2018-11" db="EMBL/GenBank/DDBJ databases">
        <authorList>
            <consortium name="Pathogen Informatics"/>
        </authorList>
    </citation>
    <scope>NUCLEOTIDE SEQUENCE [LARGE SCALE GENOMIC DNA]</scope>
    <source>
        <strain evidence="3">Dakar</strain>
        <strain evidence="4">Dakar, Senegal</strain>
    </source>
</reference>
<dbReference type="Proteomes" id="UP000279833">
    <property type="component" value="Unassembled WGS sequence"/>
</dbReference>
<dbReference type="InterPro" id="IPR057376">
    <property type="entry name" value="PH_trem"/>
</dbReference>
<sequence length="396" mass="45601">MSRKSIQKNALSNSVPSFKETNYDIHELIYFKCPGKLFIQRTLKPNEEFNKEYMKKLINKKRTIQSQERMIYLTENGLRIKAYKKPTNSYKRLYLGYEQIEIIYISEGIKNILVLGIISKNQQIRAYECTKIKDDDDFKTLCRLLVQACENSERKLIDLNPIGTLSMSSLYDNKRFSHGSLGSIVWTQSNEIDNELQSQLENRLYQNELIENENDVRKVVSQYSQNDSVTSIISSILKNEKGSNENMNSKIESSDTEGSDPVKHYNGINGDFNDVTYEDDYDDDDDDNNDNINNNNRYASAIYKADAYVEPILTPIFHADDESAKLYYRTGYEGDSYEENYEVTDLYPPSKWPAGVTFICPDSKSGATIAHLGPVYLYSERFVDVDNDCIENQTSA</sequence>
<evidence type="ECO:0000313" key="5">
    <source>
        <dbReference type="WBParaSite" id="SCUD_0000896201-mRNA-1"/>
    </source>
</evidence>
<evidence type="ECO:0000256" key="1">
    <source>
        <dbReference type="SAM" id="MobiDB-lite"/>
    </source>
</evidence>
<evidence type="ECO:0000259" key="2">
    <source>
        <dbReference type="Pfam" id="PF25356"/>
    </source>
</evidence>
<proteinExistence type="predicted"/>
<organism evidence="5">
    <name type="scientific">Schistosoma curassoni</name>
    <dbReference type="NCBI Taxonomy" id="6186"/>
    <lineage>
        <taxon>Eukaryota</taxon>
        <taxon>Metazoa</taxon>
        <taxon>Spiralia</taxon>
        <taxon>Lophotrochozoa</taxon>
        <taxon>Platyhelminthes</taxon>
        <taxon>Trematoda</taxon>
        <taxon>Digenea</taxon>
        <taxon>Strigeidida</taxon>
        <taxon>Schistosomatoidea</taxon>
        <taxon>Schistosomatidae</taxon>
        <taxon>Schistosoma</taxon>
    </lineage>
</organism>
<keyword evidence="4" id="KW-1185">Reference proteome</keyword>
<dbReference type="AlphaFoldDB" id="A0A183K1U9"/>
<dbReference type="EMBL" id="UZAK01032997">
    <property type="protein sequence ID" value="VDP33458.1"/>
    <property type="molecule type" value="Genomic_DNA"/>
</dbReference>
<protein>
    <submittedName>
        <fullName evidence="5">PID domain-containing protein</fullName>
    </submittedName>
</protein>
<reference evidence="5" key="1">
    <citation type="submission" date="2016-06" db="UniProtKB">
        <authorList>
            <consortium name="WormBaseParasite"/>
        </authorList>
    </citation>
    <scope>IDENTIFICATION</scope>
</reference>
<accession>A0A183K1U9</accession>
<dbReference type="WBParaSite" id="SCUD_0000896201-mRNA-1">
    <property type="protein sequence ID" value="SCUD_0000896201-mRNA-1"/>
    <property type="gene ID" value="SCUD_0000896201"/>
</dbReference>